<dbReference type="Pfam" id="PF00892">
    <property type="entry name" value="EamA"/>
    <property type="match status" value="1"/>
</dbReference>
<dbReference type="InterPro" id="IPR000620">
    <property type="entry name" value="EamA_dom"/>
</dbReference>
<proteinExistence type="inferred from homology"/>
<keyword evidence="5 6" id="KW-0472">Membrane</keyword>
<evidence type="ECO:0000256" key="5">
    <source>
        <dbReference type="ARBA" id="ARBA00023136"/>
    </source>
</evidence>
<dbReference type="Proteomes" id="UP000007264">
    <property type="component" value="Unassembled WGS sequence"/>
</dbReference>
<reference evidence="8 9" key="1">
    <citation type="journal article" date="2012" name="Genome Biol.">
        <title>The genome of the polar eukaryotic microalga coccomyxa subellipsoidea reveals traits of cold adaptation.</title>
        <authorList>
            <person name="Blanc G."/>
            <person name="Agarkova I."/>
            <person name="Grimwood J."/>
            <person name="Kuo A."/>
            <person name="Brueggeman A."/>
            <person name="Dunigan D."/>
            <person name="Gurnon J."/>
            <person name="Ladunga I."/>
            <person name="Lindquist E."/>
            <person name="Lucas S."/>
            <person name="Pangilinan J."/>
            <person name="Proschold T."/>
            <person name="Salamov A."/>
            <person name="Schmutz J."/>
            <person name="Weeks D."/>
            <person name="Yamada T."/>
            <person name="Claverie J.M."/>
            <person name="Grigoriev I."/>
            <person name="Van Etten J."/>
            <person name="Lomsadze A."/>
            <person name="Borodovsky M."/>
        </authorList>
    </citation>
    <scope>NUCLEOTIDE SEQUENCE [LARGE SCALE GENOMIC DNA]</scope>
    <source>
        <strain evidence="8 9">C-169</strain>
    </source>
</reference>
<dbReference type="GO" id="GO:0016020">
    <property type="term" value="C:membrane"/>
    <property type="evidence" value="ECO:0007669"/>
    <property type="project" value="UniProtKB-SubCell"/>
</dbReference>
<keyword evidence="9" id="KW-1185">Reference proteome</keyword>
<comment type="caution">
    <text evidence="8">The sequence shown here is derived from an EMBL/GenBank/DDBJ whole genome shotgun (WGS) entry which is preliminary data.</text>
</comment>
<feature type="domain" description="EamA" evidence="7">
    <location>
        <begin position="98"/>
        <end position="214"/>
    </location>
</feature>
<dbReference type="OrthoDB" id="10261634at2759"/>
<dbReference type="InterPro" id="IPR037185">
    <property type="entry name" value="EmrE-like"/>
</dbReference>
<dbReference type="eggNOG" id="ENOG502T1SY">
    <property type="taxonomic scope" value="Eukaryota"/>
</dbReference>
<dbReference type="GeneID" id="17041667"/>
<accession>I0YZ56</accession>
<keyword evidence="4 6" id="KW-1133">Transmembrane helix</keyword>
<dbReference type="EMBL" id="AGSI01000007">
    <property type="protein sequence ID" value="EIE23675.1"/>
    <property type="molecule type" value="Genomic_DNA"/>
</dbReference>
<evidence type="ECO:0000259" key="7">
    <source>
        <dbReference type="Pfam" id="PF00892"/>
    </source>
</evidence>
<comment type="similarity">
    <text evidence="2">Belongs to the drug/metabolite transporter (DMT) superfamily. Plant drug/metabolite exporter (P-DME) (TC 2.A.7.4) family.</text>
</comment>
<dbReference type="AlphaFoldDB" id="I0YZ56"/>
<evidence type="ECO:0000313" key="8">
    <source>
        <dbReference type="EMBL" id="EIE23675.1"/>
    </source>
</evidence>
<feature type="transmembrane region" description="Helical" evidence="6">
    <location>
        <begin position="102"/>
        <end position="121"/>
    </location>
</feature>
<evidence type="ECO:0000313" key="9">
    <source>
        <dbReference type="Proteomes" id="UP000007264"/>
    </source>
</evidence>
<feature type="transmembrane region" description="Helical" evidence="6">
    <location>
        <begin position="50"/>
        <end position="72"/>
    </location>
</feature>
<gene>
    <name evidence="8" type="ORF">COCSUDRAFT_66040</name>
</gene>
<comment type="subcellular location">
    <subcellularLocation>
        <location evidence="1">Membrane</location>
        <topology evidence="1">Multi-pass membrane protein</topology>
    </subcellularLocation>
</comment>
<evidence type="ECO:0000256" key="4">
    <source>
        <dbReference type="ARBA" id="ARBA00022989"/>
    </source>
</evidence>
<dbReference type="InterPro" id="IPR050186">
    <property type="entry name" value="TPT_transporter"/>
</dbReference>
<protein>
    <recommendedName>
        <fullName evidence="7">EamA domain-containing protein</fullName>
    </recommendedName>
</protein>
<feature type="transmembrane region" description="Helical" evidence="6">
    <location>
        <begin position="12"/>
        <end position="30"/>
    </location>
</feature>
<dbReference type="SUPFAM" id="SSF103481">
    <property type="entry name" value="Multidrug resistance efflux transporter EmrE"/>
    <property type="match status" value="1"/>
</dbReference>
<dbReference type="RefSeq" id="XP_005648219.1">
    <property type="nucleotide sequence ID" value="XM_005648162.1"/>
</dbReference>
<keyword evidence="3 6" id="KW-0812">Transmembrane</keyword>
<sequence length="264" mass="28746">MAAKTSARALAEYAITIVAFLSLNATLNMTNRWVLGVYGFNGDADDLMKAVWLQVANIVANNASLVLISLSLNQIIRSGIPIVTAFLGILIEKTVLKEDIDVIRLTFYTAPVSVGILVPFFLARELQPLLVYWSELENNMVVAYLLLGGFNAVLYNITHYRVIQITSSTATPVIGMIKVVGVVILSAFLLGESSIFTIRMVVGSTLAVLGFTMYSYASIEARRRKNPTVYMRQPDMSDGAAHETKSDALLSSPLLRQPNGPAAV</sequence>
<name>I0YZ56_COCSC</name>
<evidence type="ECO:0000256" key="2">
    <source>
        <dbReference type="ARBA" id="ARBA00007635"/>
    </source>
</evidence>
<evidence type="ECO:0000256" key="6">
    <source>
        <dbReference type="SAM" id="Phobius"/>
    </source>
</evidence>
<feature type="transmembrane region" description="Helical" evidence="6">
    <location>
        <begin position="170"/>
        <end position="190"/>
    </location>
</feature>
<evidence type="ECO:0000256" key="3">
    <source>
        <dbReference type="ARBA" id="ARBA00022692"/>
    </source>
</evidence>
<feature type="transmembrane region" description="Helical" evidence="6">
    <location>
        <begin position="141"/>
        <end position="158"/>
    </location>
</feature>
<feature type="transmembrane region" description="Helical" evidence="6">
    <location>
        <begin position="196"/>
        <end position="217"/>
    </location>
</feature>
<evidence type="ECO:0000256" key="1">
    <source>
        <dbReference type="ARBA" id="ARBA00004141"/>
    </source>
</evidence>
<dbReference type="PANTHER" id="PTHR11132">
    <property type="entry name" value="SOLUTE CARRIER FAMILY 35"/>
    <property type="match status" value="1"/>
</dbReference>
<organism evidence="8 9">
    <name type="scientific">Coccomyxa subellipsoidea (strain C-169)</name>
    <name type="common">Green microalga</name>
    <dbReference type="NCBI Taxonomy" id="574566"/>
    <lineage>
        <taxon>Eukaryota</taxon>
        <taxon>Viridiplantae</taxon>
        <taxon>Chlorophyta</taxon>
        <taxon>core chlorophytes</taxon>
        <taxon>Trebouxiophyceae</taxon>
        <taxon>Trebouxiophyceae incertae sedis</taxon>
        <taxon>Coccomyxaceae</taxon>
        <taxon>Coccomyxa</taxon>
        <taxon>Coccomyxa subellipsoidea</taxon>
    </lineage>
</organism>
<dbReference type="KEGG" id="csl:COCSUDRAFT_66040"/>